<sequence>MIGITLAAISNLLSLSDLPSPDDKTLKPHPVRLSPIRFLA</sequence>
<protein>
    <submittedName>
        <fullName evidence="1">Uncharacterized protein</fullName>
    </submittedName>
</protein>
<dbReference type="EMBL" id="JBHSFZ010000030">
    <property type="protein sequence ID" value="MFC4595297.1"/>
    <property type="molecule type" value="Genomic_DNA"/>
</dbReference>
<name>A0ABV9F390_9SPHN</name>
<dbReference type="Proteomes" id="UP001595957">
    <property type="component" value="Unassembled WGS sequence"/>
</dbReference>
<evidence type="ECO:0000313" key="2">
    <source>
        <dbReference type="Proteomes" id="UP001595957"/>
    </source>
</evidence>
<keyword evidence="2" id="KW-1185">Reference proteome</keyword>
<reference evidence="2" key="1">
    <citation type="journal article" date="2019" name="Int. J. Syst. Evol. Microbiol.">
        <title>The Global Catalogue of Microorganisms (GCM) 10K type strain sequencing project: providing services to taxonomists for standard genome sequencing and annotation.</title>
        <authorList>
            <consortium name="The Broad Institute Genomics Platform"/>
            <consortium name="The Broad Institute Genome Sequencing Center for Infectious Disease"/>
            <person name="Wu L."/>
            <person name="Ma J."/>
        </authorList>
    </citation>
    <scope>NUCLEOTIDE SEQUENCE [LARGE SCALE GENOMIC DNA]</scope>
    <source>
        <strain evidence="2">NBRC 103632</strain>
    </source>
</reference>
<dbReference type="RefSeq" id="WP_257784354.1">
    <property type="nucleotide sequence ID" value="NZ_JBHSFZ010000030.1"/>
</dbReference>
<evidence type="ECO:0000313" key="1">
    <source>
        <dbReference type="EMBL" id="MFC4595297.1"/>
    </source>
</evidence>
<gene>
    <name evidence="1" type="ORF">ACFO3E_14005</name>
</gene>
<proteinExistence type="predicted"/>
<organism evidence="1 2">
    <name type="scientific">Sphingobium tyrosinilyticum</name>
    <dbReference type="NCBI Taxonomy" id="2715436"/>
    <lineage>
        <taxon>Bacteria</taxon>
        <taxon>Pseudomonadati</taxon>
        <taxon>Pseudomonadota</taxon>
        <taxon>Alphaproteobacteria</taxon>
        <taxon>Sphingomonadales</taxon>
        <taxon>Sphingomonadaceae</taxon>
        <taxon>Sphingobium</taxon>
    </lineage>
</organism>
<accession>A0ABV9F390</accession>
<comment type="caution">
    <text evidence="1">The sequence shown here is derived from an EMBL/GenBank/DDBJ whole genome shotgun (WGS) entry which is preliminary data.</text>
</comment>